<dbReference type="InterPro" id="IPR011006">
    <property type="entry name" value="CheY-like_superfamily"/>
</dbReference>
<dbReference type="SUPFAM" id="SSF52172">
    <property type="entry name" value="CheY-like"/>
    <property type="match status" value="1"/>
</dbReference>
<dbReference type="EC" id="2.7.13.3" evidence="3"/>
<protein>
    <recommendedName>
        <fullName evidence="10">Circadian input-output histidine kinase CikA</fullName>
        <ecNumber evidence="3">2.7.13.3</ecNumber>
    </recommendedName>
    <alternativeName>
        <fullName evidence="4">Stage 0 sporulation protein A homolog</fullName>
    </alternativeName>
</protein>
<dbReference type="InterPro" id="IPR035965">
    <property type="entry name" value="PAS-like_dom_sf"/>
</dbReference>
<feature type="domain" description="Histidine kinase" evidence="13">
    <location>
        <begin position="294"/>
        <end position="518"/>
    </location>
</feature>
<evidence type="ECO:0000256" key="1">
    <source>
        <dbReference type="ARBA" id="ARBA00000085"/>
    </source>
</evidence>
<dbReference type="SUPFAM" id="SSF47384">
    <property type="entry name" value="Homodimeric domain of signal transducing histidine kinase"/>
    <property type="match status" value="1"/>
</dbReference>
<comment type="function">
    <text evidence="9">May play the central regulatory role in sporulation. It may be an element of the effector pathway responsible for the activation of sporulation genes in response to nutritional stress. Spo0A may act in concert with spo0H (a sigma factor) to control the expression of some genes that are critical to the sporulation process.</text>
</comment>
<evidence type="ECO:0000313" key="15">
    <source>
        <dbReference type="EMBL" id="EEG74632.1"/>
    </source>
</evidence>
<dbReference type="InterPro" id="IPR036097">
    <property type="entry name" value="HisK_dim/P_sf"/>
</dbReference>
<dbReference type="InterPro" id="IPR036890">
    <property type="entry name" value="HATPase_C_sf"/>
</dbReference>
<dbReference type="CDD" id="cd17546">
    <property type="entry name" value="REC_hyHK_CKI1_RcsC-like"/>
    <property type="match status" value="1"/>
</dbReference>
<feature type="modified residue" description="4-aspartylphosphate" evidence="11">
    <location>
        <position position="608"/>
    </location>
</feature>
<comment type="catalytic activity">
    <reaction evidence="1">
        <text>ATP + protein L-histidine = ADP + protein N-phospho-L-histidine.</text>
        <dbReference type="EC" id="2.7.13.3"/>
    </reaction>
</comment>
<dbReference type="SMART" id="SM00388">
    <property type="entry name" value="HisKA"/>
    <property type="match status" value="1"/>
</dbReference>
<evidence type="ECO:0000256" key="6">
    <source>
        <dbReference type="ARBA" id="ARBA00022679"/>
    </source>
</evidence>
<evidence type="ECO:0000256" key="11">
    <source>
        <dbReference type="PROSITE-ProRule" id="PRU00169"/>
    </source>
</evidence>
<dbReference type="SMART" id="SM00448">
    <property type="entry name" value="REC"/>
    <property type="match status" value="1"/>
</dbReference>
<dbReference type="CDD" id="cd00082">
    <property type="entry name" value="HisKA"/>
    <property type="match status" value="1"/>
</dbReference>
<evidence type="ECO:0000256" key="3">
    <source>
        <dbReference type="ARBA" id="ARBA00012438"/>
    </source>
</evidence>
<evidence type="ECO:0000256" key="8">
    <source>
        <dbReference type="ARBA" id="ARBA00023012"/>
    </source>
</evidence>
<dbReference type="CDD" id="cd00130">
    <property type="entry name" value="PAS"/>
    <property type="match status" value="1"/>
</dbReference>
<dbReference type="AlphaFoldDB" id="C0BZQ4"/>
<comment type="caution">
    <text evidence="15">The sequence shown here is derived from an EMBL/GenBank/DDBJ whole genome shotgun (WGS) entry which is preliminary data.</text>
</comment>
<feature type="region of interest" description="Disordered" evidence="12">
    <location>
        <begin position="527"/>
        <end position="547"/>
    </location>
</feature>
<keyword evidence="8" id="KW-0902">Two-component regulatory system</keyword>
<dbReference type="GO" id="GO:0000155">
    <property type="term" value="F:phosphorelay sensor kinase activity"/>
    <property type="evidence" value="ECO:0007669"/>
    <property type="project" value="InterPro"/>
</dbReference>
<keyword evidence="16" id="KW-1185">Reference proteome</keyword>
<gene>
    <name evidence="15" type="ORF">CLOHYLEM_05296</name>
</gene>
<dbReference type="CDD" id="cd16922">
    <property type="entry name" value="HATPase_EvgS-ArcB-TorS-like"/>
    <property type="match status" value="1"/>
</dbReference>
<dbReference type="InterPro" id="IPR003661">
    <property type="entry name" value="HisK_dim/P_dom"/>
</dbReference>
<keyword evidence="5 11" id="KW-0597">Phosphoprotein</keyword>
<dbReference type="SMART" id="SM00387">
    <property type="entry name" value="HATPase_c"/>
    <property type="match status" value="1"/>
</dbReference>
<dbReference type="Gene3D" id="3.30.450.20">
    <property type="entry name" value="PAS domain"/>
    <property type="match status" value="1"/>
</dbReference>
<accession>C0BZQ4</accession>
<dbReference type="Gene3D" id="3.30.565.10">
    <property type="entry name" value="Histidine kinase-like ATPase, C-terminal domain"/>
    <property type="match status" value="1"/>
</dbReference>
<dbReference type="FunFam" id="3.30.565.10:FF:000010">
    <property type="entry name" value="Sensor histidine kinase RcsC"/>
    <property type="match status" value="1"/>
</dbReference>
<evidence type="ECO:0000256" key="5">
    <source>
        <dbReference type="ARBA" id="ARBA00022553"/>
    </source>
</evidence>
<dbReference type="OrthoDB" id="9811620at2"/>
<evidence type="ECO:0000256" key="12">
    <source>
        <dbReference type="SAM" id="MobiDB-lite"/>
    </source>
</evidence>
<proteinExistence type="inferred from homology"/>
<dbReference type="Pfam" id="PF00072">
    <property type="entry name" value="Response_reg"/>
    <property type="match status" value="1"/>
</dbReference>
<evidence type="ECO:0000256" key="10">
    <source>
        <dbReference type="ARBA" id="ARBA00074306"/>
    </source>
</evidence>
<dbReference type="GO" id="GO:0005886">
    <property type="term" value="C:plasma membrane"/>
    <property type="evidence" value="ECO:0007669"/>
    <property type="project" value="TreeGrafter"/>
</dbReference>
<evidence type="ECO:0000313" key="16">
    <source>
        <dbReference type="Proteomes" id="UP000004893"/>
    </source>
</evidence>
<dbReference type="PRINTS" id="PR00344">
    <property type="entry name" value="BCTRLSENSOR"/>
</dbReference>
<dbReference type="Proteomes" id="UP000004893">
    <property type="component" value="Unassembled WGS sequence"/>
</dbReference>
<evidence type="ECO:0000256" key="7">
    <source>
        <dbReference type="ARBA" id="ARBA00022777"/>
    </source>
</evidence>
<dbReference type="InterPro" id="IPR003594">
    <property type="entry name" value="HATPase_dom"/>
</dbReference>
<evidence type="ECO:0000256" key="9">
    <source>
        <dbReference type="ARBA" id="ARBA00024867"/>
    </source>
</evidence>
<dbReference type="eggNOG" id="COG2205">
    <property type="taxonomic scope" value="Bacteria"/>
</dbReference>
<dbReference type="InterPro" id="IPR001789">
    <property type="entry name" value="Sig_transdc_resp-reg_receiver"/>
</dbReference>
<dbReference type="EMBL" id="ABYI02000019">
    <property type="protein sequence ID" value="EEG74632.1"/>
    <property type="molecule type" value="Genomic_DNA"/>
</dbReference>
<evidence type="ECO:0000256" key="4">
    <source>
        <dbReference type="ARBA" id="ARBA00018672"/>
    </source>
</evidence>
<dbReference type="SUPFAM" id="SSF55785">
    <property type="entry name" value="PYP-like sensor domain (PAS domain)"/>
    <property type="match status" value="1"/>
</dbReference>
<dbReference type="RefSeq" id="WP_006442631.1">
    <property type="nucleotide sequence ID" value="NZ_CP036524.1"/>
</dbReference>
<dbReference type="STRING" id="553973.CLOHYLEM_05296"/>
<reference evidence="15" key="2">
    <citation type="submission" date="2013-06" db="EMBL/GenBank/DDBJ databases">
        <title>Draft genome sequence of Clostridium hylemonae (DSM 15053).</title>
        <authorList>
            <person name="Sudarsanam P."/>
            <person name="Ley R."/>
            <person name="Guruge J."/>
            <person name="Turnbaugh P.J."/>
            <person name="Mahowald M."/>
            <person name="Liep D."/>
            <person name="Gordon J."/>
        </authorList>
    </citation>
    <scope>NUCLEOTIDE SEQUENCE</scope>
    <source>
        <strain evidence="15">DSM 15053</strain>
    </source>
</reference>
<evidence type="ECO:0000259" key="13">
    <source>
        <dbReference type="PROSITE" id="PS50109"/>
    </source>
</evidence>
<dbReference type="InterPro" id="IPR004358">
    <property type="entry name" value="Sig_transdc_His_kin-like_C"/>
</dbReference>
<evidence type="ECO:0000256" key="2">
    <source>
        <dbReference type="ARBA" id="ARBA00006402"/>
    </source>
</evidence>
<feature type="domain" description="Response regulatory" evidence="14">
    <location>
        <begin position="556"/>
        <end position="677"/>
    </location>
</feature>
<dbReference type="Gene3D" id="1.10.287.130">
    <property type="match status" value="1"/>
</dbReference>
<organism evidence="15 16">
    <name type="scientific">[Clostridium] hylemonae DSM 15053</name>
    <dbReference type="NCBI Taxonomy" id="553973"/>
    <lineage>
        <taxon>Bacteria</taxon>
        <taxon>Bacillati</taxon>
        <taxon>Bacillota</taxon>
        <taxon>Clostridia</taxon>
        <taxon>Lachnospirales</taxon>
        <taxon>Lachnospiraceae</taxon>
    </lineage>
</organism>
<keyword evidence="6" id="KW-0808">Transferase</keyword>
<dbReference type="GO" id="GO:0009927">
    <property type="term" value="F:histidine phosphotransfer kinase activity"/>
    <property type="evidence" value="ECO:0007669"/>
    <property type="project" value="TreeGrafter"/>
</dbReference>
<sequence>MENKNMSENKTEKAGQTSSYDHDTQYFQMMMEEYDGNIYISDIETYDLLYLNQTACRSLDRHLEEIIGCKCYKVIQGRNDPCPFCTNDKLREDEYYEWEFYNPVLERTFMIKDRLINWNGRMARMELSHDMYTSKFKLEKKSREQDALLRSVPGGFARLDARDCSTVLWYGADFLGMIGYTAKQFEQELDSQCSYLHPDDLQRIIPILHELETSGGSAVTEAQVITRSGETKILTITLSYASGEESWDGIPSFYTIGIDITKERMEQERQRKMLEDAYKTARIASEAKTNFLSSMSHDIRTPMNAIMGMTAIAEANLYTPDKLKDCLSKINASAQHLLGLINEVLDMSKIESGKIDLTFGTVSLPELFQNISDMCRPLAQEKNQKLQLSVDDVCHKTVITDGGRLQQVLMNLLTNAIKYTPEGGAISLHVREIPSDAVYKGQYEFIVTDNGIGMTAEYIPHIFEPFSRAEDTRINKIQGTGLGLAITQNIVNMMNGTIEVQSEPENGSRFIVAVPLDLYREDMTTSAQLKSQSVTPDEEAARLVEEEPPSSLSGRRILLVEDNDLNREIASELLEMHGCSIEAAENGKLAVEKFARSAPEEYDCILMDIQMPVMDGYEAARAIRALKRDDARTVPILALTANAFATDLAKAHNAGMNDHIAKPIDVERLLETLNRWMV</sequence>
<dbReference type="PROSITE" id="PS50109">
    <property type="entry name" value="HIS_KIN"/>
    <property type="match status" value="1"/>
</dbReference>
<keyword evidence="7 15" id="KW-0418">Kinase</keyword>
<name>C0BZQ4_9FIRM</name>
<dbReference type="PROSITE" id="PS50110">
    <property type="entry name" value="RESPONSE_REGULATORY"/>
    <property type="match status" value="1"/>
</dbReference>
<evidence type="ECO:0000259" key="14">
    <source>
        <dbReference type="PROSITE" id="PS50110"/>
    </source>
</evidence>
<dbReference type="Pfam" id="PF02518">
    <property type="entry name" value="HATPase_c"/>
    <property type="match status" value="1"/>
</dbReference>
<dbReference type="Gene3D" id="3.40.50.2300">
    <property type="match status" value="1"/>
</dbReference>
<dbReference type="eggNOG" id="COG0784">
    <property type="taxonomic scope" value="Bacteria"/>
</dbReference>
<dbReference type="PANTHER" id="PTHR43047:SF72">
    <property type="entry name" value="OSMOSENSING HISTIDINE PROTEIN KINASE SLN1"/>
    <property type="match status" value="1"/>
</dbReference>
<dbReference type="HOGENOM" id="CLU_000445_114_15_9"/>
<dbReference type="InterPro" id="IPR005467">
    <property type="entry name" value="His_kinase_dom"/>
</dbReference>
<dbReference type="InterPro" id="IPR000014">
    <property type="entry name" value="PAS"/>
</dbReference>
<dbReference type="PANTHER" id="PTHR43047">
    <property type="entry name" value="TWO-COMPONENT HISTIDINE PROTEIN KINASE"/>
    <property type="match status" value="1"/>
</dbReference>
<dbReference type="Pfam" id="PF00512">
    <property type="entry name" value="HisKA"/>
    <property type="match status" value="1"/>
</dbReference>
<dbReference type="SUPFAM" id="SSF55874">
    <property type="entry name" value="ATPase domain of HSP90 chaperone/DNA topoisomerase II/histidine kinase"/>
    <property type="match status" value="1"/>
</dbReference>
<reference evidence="15" key="1">
    <citation type="submission" date="2009-02" db="EMBL/GenBank/DDBJ databases">
        <authorList>
            <person name="Fulton L."/>
            <person name="Clifton S."/>
            <person name="Fulton B."/>
            <person name="Xu J."/>
            <person name="Minx P."/>
            <person name="Pepin K.H."/>
            <person name="Johnson M."/>
            <person name="Bhonagiri V."/>
            <person name="Nash W.E."/>
            <person name="Mardis E.R."/>
            <person name="Wilson R.K."/>
        </authorList>
    </citation>
    <scope>NUCLEOTIDE SEQUENCE [LARGE SCALE GENOMIC DNA]</scope>
    <source>
        <strain evidence="15">DSM 15053</strain>
    </source>
</reference>
<comment type="similarity">
    <text evidence="2">In the N-terminal section; belongs to the phytochrome family.</text>
</comment>